<dbReference type="VEuPathDB" id="FungiDB:PSHT_05534"/>
<name>A0A2S4VPE4_9BASI</name>
<dbReference type="AlphaFoldDB" id="A0A2S4VPE4"/>
<gene>
    <name evidence="2" type="ORF">PSTT_05354</name>
</gene>
<keyword evidence="3" id="KW-1185">Reference proteome</keyword>
<evidence type="ECO:0000313" key="2">
    <source>
        <dbReference type="EMBL" id="POW11349.1"/>
    </source>
</evidence>
<dbReference type="VEuPathDB" id="FungiDB:PSTT_05354"/>
<proteinExistence type="predicted"/>
<reference evidence="2" key="1">
    <citation type="submission" date="2017-12" db="EMBL/GenBank/DDBJ databases">
        <title>Gene loss provides genomic basis for host adaptation in cereal stripe rust fungi.</title>
        <authorList>
            <person name="Xia C."/>
        </authorList>
    </citation>
    <scope>NUCLEOTIDE SEQUENCE [LARGE SCALE GENOMIC DNA]</scope>
    <source>
        <strain evidence="2">93-210</strain>
    </source>
</reference>
<accession>A0A2S4VPE4</accession>
<protein>
    <submittedName>
        <fullName evidence="2">Uncharacterized protein</fullName>
    </submittedName>
</protein>
<organism evidence="2 3">
    <name type="scientific">Puccinia striiformis</name>
    <dbReference type="NCBI Taxonomy" id="27350"/>
    <lineage>
        <taxon>Eukaryota</taxon>
        <taxon>Fungi</taxon>
        <taxon>Dikarya</taxon>
        <taxon>Basidiomycota</taxon>
        <taxon>Pucciniomycotina</taxon>
        <taxon>Pucciniomycetes</taxon>
        <taxon>Pucciniales</taxon>
        <taxon>Pucciniaceae</taxon>
        <taxon>Puccinia</taxon>
    </lineage>
</organism>
<evidence type="ECO:0000256" key="1">
    <source>
        <dbReference type="SAM" id="MobiDB-lite"/>
    </source>
</evidence>
<evidence type="ECO:0000313" key="3">
    <source>
        <dbReference type="Proteomes" id="UP000239156"/>
    </source>
</evidence>
<dbReference type="EMBL" id="PKSL01000039">
    <property type="protein sequence ID" value="POW11349.1"/>
    <property type="molecule type" value="Genomic_DNA"/>
</dbReference>
<comment type="caution">
    <text evidence="2">The sequence shown here is derived from an EMBL/GenBank/DDBJ whole genome shotgun (WGS) entry which is preliminary data.</text>
</comment>
<feature type="region of interest" description="Disordered" evidence="1">
    <location>
        <begin position="1"/>
        <end position="50"/>
    </location>
</feature>
<dbReference type="Proteomes" id="UP000239156">
    <property type="component" value="Unassembled WGS sequence"/>
</dbReference>
<sequence length="86" mass="10004">MKTITPMKMRTKTKTQTKMKMKKNKPAEDDEETGGRRQLTDEEELKQAQQTYENSVSTCYKLYDTPEISKQKDKAGCLMIAYPCKM</sequence>
<feature type="compositionally biased region" description="Basic residues" evidence="1">
    <location>
        <begin position="9"/>
        <end position="24"/>
    </location>
</feature>